<dbReference type="GO" id="GO:0007095">
    <property type="term" value="P:mitotic G2 DNA damage checkpoint signaling"/>
    <property type="evidence" value="ECO:0007669"/>
    <property type="project" value="EnsemblFungi"/>
</dbReference>
<dbReference type="PRINTS" id="PR02063">
    <property type="entry name" value="DNADAMAGECP1"/>
</dbReference>
<dbReference type="PANTHER" id="PTHR15237:SF0">
    <property type="entry name" value="CELL CYCLE CHECKPOINT CONTROL PROTEIN"/>
    <property type="match status" value="1"/>
</dbReference>
<dbReference type="GO" id="GO:0051598">
    <property type="term" value="P:meiotic recombination checkpoint signaling"/>
    <property type="evidence" value="ECO:0007669"/>
    <property type="project" value="EnsemblFungi"/>
</dbReference>
<dbReference type="InterPro" id="IPR007268">
    <property type="entry name" value="Rad9/Ddc1"/>
</dbReference>
<dbReference type="InterPro" id="IPR046938">
    <property type="entry name" value="DNA_clamp_sf"/>
</dbReference>
<dbReference type="Proteomes" id="UP000001640">
    <property type="component" value="Chromosome 7"/>
</dbReference>
<dbReference type="EMBL" id="HE576758">
    <property type="protein sequence ID" value="CCC71207.1"/>
    <property type="molecule type" value="Genomic_DNA"/>
</dbReference>
<organism evidence="2 3">
    <name type="scientific">Naumovozyma castellii</name>
    <name type="common">Yeast</name>
    <name type="synonym">Saccharomyces castellii</name>
    <dbReference type="NCBI Taxonomy" id="27288"/>
    <lineage>
        <taxon>Eukaryota</taxon>
        <taxon>Fungi</taxon>
        <taxon>Dikarya</taxon>
        <taxon>Ascomycota</taxon>
        <taxon>Saccharomycotina</taxon>
        <taxon>Saccharomycetes</taxon>
        <taxon>Saccharomycetales</taxon>
        <taxon>Saccharomycetaceae</taxon>
        <taxon>Naumovozyma</taxon>
    </lineage>
</organism>
<gene>
    <name evidence="2" type="primary">NCAS0G03200</name>
    <name evidence="2" type="ordered locus">NCAS_0G03200</name>
</gene>
<reference evidence="2 3" key="1">
    <citation type="journal article" date="2011" name="Proc. Natl. Acad. Sci. U.S.A.">
        <title>Evolutionary erosion of yeast sex chromosomes by mating-type switching accidents.</title>
        <authorList>
            <person name="Gordon J.L."/>
            <person name="Armisen D."/>
            <person name="Proux-Wera E."/>
            <person name="Oheigeartaigh S.S."/>
            <person name="Byrne K.P."/>
            <person name="Wolfe K.H."/>
        </authorList>
    </citation>
    <scope>NUCLEOTIDE SEQUENCE [LARGE SCALE GENOMIC DNA]</scope>
    <source>
        <strain evidence="3">ATCC 76901 / BCRC 22586 / CBS 4309 / NBRC 1992 / NRRL Y-12630</strain>
    </source>
</reference>
<evidence type="ECO:0000256" key="1">
    <source>
        <dbReference type="SAM" id="MobiDB-lite"/>
    </source>
</evidence>
<dbReference type="GO" id="GO:0030295">
    <property type="term" value="F:protein kinase activator activity"/>
    <property type="evidence" value="ECO:0007669"/>
    <property type="project" value="EnsemblFungi"/>
</dbReference>
<dbReference type="InParanoid" id="G0VIH2"/>
<dbReference type="OMA" id="EHYCLFT"/>
<evidence type="ECO:0000313" key="3">
    <source>
        <dbReference type="Proteomes" id="UP000001640"/>
    </source>
</evidence>
<reference key="2">
    <citation type="submission" date="2011-08" db="EMBL/GenBank/DDBJ databases">
        <title>Genome sequence of Naumovozyma castellii.</title>
        <authorList>
            <person name="Gordon J.L."/>
            <person name="Armisen D."/>
            <person name="Proux-Wera E."/>
            <person name="OhEigeartaigh S.S."/>
            <person name="Byrne K.P."/>
            <person name="Wolfe K.H."/>
        </authorList>
    </citation>
    <scope>NUCLEOTIDE SEQUENCE</scope>
    <source>
        <strain>Type strain:CBS 4309</strain>
    </source>
</reference>
<sequence>MSFRATITNIEKHTLWYRTIYILSTINDEIKLSITNAGLLAWTMNETETSLSQIFFSRSFFDQFEYKPHDIVFGEDGVQVHKDFRGIDQKLYSFQMNAKHLTTISKKPENDTVKSFTIVLNNTATCPETLTNRLLIQIEMESLILKEYAPLFTPIKFDPIIIDLKYKRKFLDVFGTAAESPNPDQPLDPRLLDVYKRTEQELERSLFNDEVESSIRQKDKLTMADEINYICCNQILLRNIIENYNSSVTTEIKLDIGAHKLNITAFTKAIFGEHDILVKNAMSICNTINTSDLEHYCLFTSVDETQLANANIKKNDYTKSIIFKLKDLRNFMNIGSSLKVNPSDDDVISIWFCKPGDPILIETNRMGVRMQLVQITDSVTNTEYPVDGTKRITSPIKQARLQQEEAVFPEKAKKYSPSRSKRYANRSEASPQKDNRRQLFVEADSQVEKSSNNIFAPVYEHMDTYEENKLPIFNNPEDPSIARVNISRKRISSQEDGNSDVFHNKFAKDVSDNAANRSNTTIGWGKNQLDHLAYVKDGTRNTIDSDSLLRREKQKLLPQENYDTDEHPDRREQIHDKSQEQSEFGPTQEKRPKGLFD</sequence>
<dbReference type="STRING" id="1064592.G0VIH2"/>
<dbReference type="GeneID" id="96904872"/>
<proteinExistence type="predicted"/>
<feature type="compositionally biased region" description="Basic residues" evidence="1">
    <location>
        <begin position="414"/>
        <end position="424"/>
    </location>
</feature>
<dbReference type="RefSeq" id="XP_003677559.1">
    <property type="nucleotide sequence ID" value="XM_003677511.1"/>
</dbReference>
<keyword evidence="3" id="KW-1185">Reference proteome</keyword>
<dbReference type="Gene3D" id="3.70.10.10">
    <property type="match status" value="1"/>
</dbReference>
<dbReference type="KEGG" id="ncs:NCAS_0G03200"/>
<feature type="compositionally biased region" description="Basic and acidic residues" evidence="1">
    <location>
        <begin position="564"/>
        <end position="580"/>
    </location>
</feature>
<protein>
    <recommendedName>
        <fullName evidence="4">DNA damage checkpoint protein 1</fullName>
    </recommendedName>
</protein>
<dbReference type="InterPro" id="IPR026217">
    <property type="entry name" value="Ddc1"/>
</dbReference>
<dbReference type="GO" id="GO:0000725">
    <property type="term" value="P:recombinational repair"/>
    <property type="evidence" value="ECO:0007669"/>
    <property type="project" value="EnsemblFungi"/>
</dbReference>
<dbReference type="FunCoup" id="G0VIH2">
    <property type="interactions" value="205"/>
</dbReference>
<feature type="compositionally biased region" description="Basic and acidic residues" evidence="1">
    <location>
        <begin position="588"/>
        <end position="597"/>
    </location>
</feature>
<dbReference type="GO" id="GO:0000076">
    <property type="term" value="P:DNA replication checkpoint signaling"/>
    <property type="evidence" value="ECO:0007669"/>
    <property type="project" value="TreeGrafter"/>
</dbReference>
<dbReference type="GO" id="GO:0030896">
    <property type="term" value="C:checkpoint clamp complex"/>
    <property type="evidence" value="ECO:0007669"/>
    <property type="project" value="EnsemblFungi"/>
</dbReference>
<dbReference type="OrthoDB" id="3992718at2759"/>
<feature type="region of interest" description="Disordered" evidence="1">
    <location>
        <begin position="408"/>
        <end position="437"/>
    </location>
</feature>
<dbReference type="PANTHER" id="PTHR15237">
    <property type="entry name" value="DNA REPAIR PROTEIN RAD9"/>
    <property type="match status" value="1"/>
</dbReference>
<feature type="region of interest" description="Disordered" evidence="1">
    <location>
        <begin position="545"/>
        <end position="597"/>
    </location>
</feature>
<evidence type="ECO:0008006" key="4">
    <source>
        <dbReference type="Google" id="ProtNLM"/>
    </source>
</evidence>
<dbReference type="GO" id="GO:0031571">
    <property type="term" value="P:mitotic G1 DNA damage checkpoint signaling"/>
    <property type="evidence" value="ECO:0007669"/>
    <property type="project" value="EnsemblFungi"/>
</dbReference>
<dbReference type="HOGENOM" id="CLU_490204_0_0_1"/>
<dbReference type="AlphaFoldDB" id="G0VIH2"/>
<dbReference type="GO" id="GO:0071479">
    <property type="term" value="P:cellular response to ionizing radiation"/>
    <property type="evidence" value="ECO:0007669"/>
    <property type="project" value="TreeGrafter"/>
</dbReference>
<dbReference type="SUPFAM" id="SSF55979">
    <property type="entry name" value="DNA clamp"/>
    <property type="match status" value="1"/>
</dbReference>
<dbReference type="GO" id="GO:0031573">
    <property type="term" value="P:mitotic intra-S DNA damage checkpoint signaling"/>
    <property type="evidence" value="ECO:0007669"/>
    <property type="project" value="EnsemblFungi"/>
</dbReference>
<accession>G0VIH2</accession>
<name>G0VIH2_NAUCA</name>
<dbReference type="eggNOG" id="ENOG502QT39">
    <property type="taxonomic scope" value="Eukaryota"/>
</dbReference>
<evidence type="ECO:0000313" key="2">
    <source>
        <dbReference type="EMBL" id="CCC71207.1"/>
    </source>
</evidence>